<dbReference type="AlphaFoldDB" id="A0A821IA20"/>
<name>A0A821IA20_9BILA</name>
<dbReference type="Proteomes" id="UP000663848">
    <property type="component" value="Unassembled WGS sequence"/>
</dbReference>
<reference evidence="13" key="1">
    <citation type="submission" date="2021-02" db="EMBL/GenBank/DDBJ databases">
        <authorList>
            <person name="Nowell W R."/>
        </authorList>
    </citation>
    <scope>NUCLEOTIDE SEQUENCE</scope>
</reference>
<evidence type="ECO:0000313" key="4">
    <source>
        <dbReference type="EMBL" id="CAF3402709.1"/>
    </source>
</evidence>
<dbReference type="Proteomes" id="UP000663833">
    <property type="component" value="Unassembled WGS sequence"/>
</dbReference>
<dbReference type="EMBL" id="CAJOBO010001293">
    <property type="protein sequence ID" value="CAF4361795.1"/>
    <property type="molecule type" value="Genomic_DNA"/>
</dbReference>
<evidence type="ECO:0000313" key="15">
    <source>
        <dbReference type="Proteomes" id="UP000663873"/>
    </source>
</evidence>
<dbReference type="Proteomes" id="UP000663865">
    <property type="component" value="Unassembled WGS sequence"/>
</dbReference>
<dbReference type="EMBL" id="CAJNYT010001451">
    <property type="protein sequence ID" value="CAF3411033.1"/>
    <property type="molecule type" value="Genomic_DNA"/>
</dbReference>
<evidence type="ECO:0000313" key="6">
    <source>
        <dbReference type="EMBL" id="CAF3448973.1"/>
    </source>
</evidence>
<dbReference type="EMBL" id="CAJNXB010005800">
    <property type="protein sequence ID" value="CAF3448973.1"/>
    <property type="molecule type" value="Genomic_DNA"/>
</dbReference>
<evidence type="ECO:0000313" key="10">
    <source>
        <dbReference type="EMBL" id="CAF4361795.1"/>
    </source>
</evidence>
<dbReference type="Pfam" id="PF00018">
    <property type="entry name" value="SH3_1"/>
    <property type="match status" value="1"/>
</dbReference>
<sequence>MYESEIIEYTNRHKMEETTAKVFARLSHMKSILYKTIKKSSCGTISKHNGTYYSPTSDDYDQKSESTLTSLIDDTSEDTISSISADSMDSGVSSVLSDFSHYSLSSSSTSLLNRTATSIPKSCHLRCDPSIINYISHNLLTTHRSELFLNEIDDPNIEESPLIQIPLAESSRRIVHENEENDQTIVAEDEDEQQSGPLTSTLIDRWYSVTKAYSATFRQDLTVRKNELVQVLRSTHPHWVWVRNEHSQEGFVPIDCLVAA</sequence>
<evidence type="ECO:0000313" key="13">
    <source>
        <dbReference type="EMBL" id="CAF4696443.1"/>
    </source>
</evidence>
<evidence type="ECO:0000256" key="1">
    <source>
        <dbReference type="ARBA" id="ARBA00022443"/>
    </source>
</evidence>
<dbReference type="InterPro" id="IPR001452">
    <property type="entry name" value="SH3_domain"/>
</dbReference>
<dbReference type="Proteomes" id="UP000663825">
    <property type="component" value="Unassembled WGS sequence"/>
</dbReference>
<evidence type="ECO:0000313" key="5">
    <source>
        <dbReference type="EMBL" id="CAF3411033.1"/>
    </source>
</evidence>
<dbReference type="Proteomes" id="UP000663862">
    <property type="component" value="Unassembled WGS sequence"/>
</dbReference>
<dbReference type="Proteomes" id="UP000663869">
    <property type="component" value="Unassembled WGS sequence"/>
</dbReference>
<dbReference type="EMBL" id="CAJOBS010001162">
    <property type="protein sequence ID" value="CAF4696443.1"/>
    <property type="molecule type" value="Genomic_DNA"/>
</dbReference>
<evidence type="ECO:0000313" key="14">
    <source>
        <dbReference type="Proteomes" id="UP000663838"/>
    </source>
</evidence>
<keyword evidence="15" id="KW-1185">Reference proteome</keyword>
<evidence type="ECO:0000313" key="12">
    <source>
        <dbReference type="EMBL" id="CAF4474681.1"/>
    </source>
</evidence>
<dbReference type="Proteomes" id="UP000663873">
    <property type="component" value="Unassembled WGS sequence"/>
</dbReference>
<proteinExistence type="predicted"/>
<dbReference type="EMBL" id="CAJNYV010002805">
    <property type="protein sequence ID" value="CAF3503524.1"/>
    <property type="molecule type" value="Genomic_DNA"/>
</dbReference>
<evidence type="ECO:0000313" key="7">
    <source>
        <dbReference type="EMBL" id="CAF3490575.1"/>
    </source>
</evidence>
<dbReference type="CDD" id="cd00174">
    <property type="entry name" value="SH3"/>
    <property type="match status" value="1"/>
</dbReference>
<dbReference type="Gene3D" id="2.30.30.40">
    <property type="entry name" value="SH3 Domains"/>
    <property type="match status" value="1"/>
</dbReference>
<evidence type="ECO:0000259" key="3">
    <source>
        <dbReference type="PROSITE" id="PS50002"/>
    </source>
</evidence>
<evidence type="ECO:0000313" key="9">
    <source>
        <dbReference type="EMBL" id="CAF4113838.1"/>
    </source>
</evidence>
<comment type="caution">
    <text evidence="13">The sequence shown here is derived from an EMBL/GenBank/DDBJ whole genome shotgun (WGS) entry which is preliminary data.</text>
</comment>
<evidence type="ECO:0000313" key="8">
    <source>
        <dbReference type="EMBL" id="CAF3503524.1"/>
    </source>
</evidence>
<accession>A0A821IA20</accession>
<dbReference type="OrthoDB" id="4680325at2759"/>
<evidence type="ECO:0000313" key="11">
    <source>
        <dbReference type="EMBL" id="CAF4374132.1"/>
    </source>
</evidence>
<dbReference type="InterPro" id="IPR036028">
    <property type="entry name" value="SH3-like_dom_sf"/>
</dbReference>
<dbReference type="Proteomes" id="UP000663851">
    <property type="component" value="Unassembled WGS sequence"/>
</dbReference>
<dbReference type="SUPFAM" id="SSF50044">
    <property type="entry name" value="SH3-domain"/>
    <property type="match status" value="1"/>
</dbReference>
<dbReference type="EMBL" id="CAJOBR010000164">
    <property type="protein sequence ID" value="CAF4474681.1"/>
    <property type="molecule type" value="Genomic_DNA"/>
</dbReference>
<organism evidence="13 14">
    <name type="scientific">Rotaria socialis</name>
    <dbReference type="NCBI Taxonomy" id="392032"/>
    <lineage>
        <taxon>Eukaryota</taxon>
        <taxon>Metazoa</taxon>
        <taxon>Spiralia</taxon>
        <taxon>Gnathifera</taxon>
        <taxon>Rotifera</taxon>
        <taxon>Eurotatoria</taxon>
        <taxon>Bdelloidea</taxon>
        <taxon>Philodinida</taxon>
        <taxon>Philodinidae</taxon>
        <taxon>Rotaria</taxon>
    </lineage>
</organism>
<feature type="domain" description="SH3" evidence="3">
    <location>
        <begin position="202"/>
        <end position="260"/>
    </location>
</feature>
<evidence type="ECO:0000256" key="2">
    <source>
        <dbReference type="PROSITE-ProRule" id="PRU00192"/>
    </source>
</evidence>
<dbReference type="Proteomes" id="UP000663872">
    <property type="component" value="Unassembled WGS sequence"/>
</dbReference>
<dbReference type="EMBL" id="CAJOBQ010000526">
    <property type="protein sequence ID" value="CAF4374132.1"/>
    <property type="molecule type" value="Genomic_DNA"/>
</dbReference>
<gene>
    <name evidence="7" type="ORF">FME351_LOCUS16134</name>
    <name evidence="5" type="ORF">GRG538_LOCUS10911</name>
    <name evidence="10" type="ORF">HFQ381_LOCUS17440</name>
    <name evidence="8" type="ORF">KIK155_LOCUS15925</name>
    <name evidence="4" type="ORF">LUA448_LOCUS17747</name>
    <name evidence="12" type="ORF">QYT958_LOCUS2509</name>
    <name evidence="6" type="ORF">TIS948_LOCUS31789</name>
    <name evidence="13" type="ORF">TOA249_LOCUS16776</name>
    <name evidence="11" type="ORF">TSG867_LOCUS11105</name>
    <name evidence="9" type="ORF">UJA718_LOCUS1097</name>
</gene>
<protein>
    <recommendedName>
        <fullName evidence="3">SH3 domain-containing protein</fullName>
    </recommendedName>
</protein>
<dbReference type="PROSITE" id="PS50002">
    <property type="entry name" value="SH3"/>
    <property type="match status" value="1"/>
</dbReference>
<dbReference type="EMBL" id="CAJNYD010002204">
    <property type="protein sequence ID" value="CAF3402709.1"/>
    <property type="molecule type" value="Genomic_DNA"/>
</dbReference>
<keyword evidence="1 2" id="KW-0728">SH3 domain</keyword>
<dbReference type="EMBL" id="CAJNYU010001982">
    <property type="protein sequence ID" value="CAF3490575.1"/>
    <property type="molecule type" value="Genomic_DNA"/>
</dbReference>
<dbReference type="EMBL" id="CAJOBP010000063">
    <property type="protein sequence ID" value="CAF4113838.1"/>
    <property type="molecule type" value="Genomic_DNA"/>
</dbReference>
<dbReference type="Proteomes" id="UP000663838">
    <property type="component" value="Unassembled WGS sequence"/>
</dbReference>